<dbReference type="Proteomes" id="UP000006906">
    <property type="component" value="Chromosome 12"/>
</dbReference>
<dbReference type="AlphaFoldDB" id="A0A2K3D5N2"/>
<organism evidence="2 3">
    <name type="scientific">Chlamydomonas reinhardtii</name>
    <name type="common">Chlamydomonas smithii</name>
    <dbReference type="NCBI Taxonomy" id="3055"/>
    <lineage>
        <taxon>Eukaryota</taxon>
        <taxon>Viridiplantae</taxon>
        <taxon>Chlorophyta</taxon>
        <taxon>core chlorophytes</taxon>
        <taxon>Chlorophyceae</taxon>
        <taxon>CS clade</taxon>
        <taxon>Chlamydomonadales</taxon>
        <taxon>Chlamydomonadaceae</taxon>
        <taxon>Chlamydomonas</taxon>
    </lineage>
</organism>
<feature type="signal peptide" evidence="1">
    <location>
        <begin position="1"/>
        <end position="22"/>
    </location>
</feature>
<dbReference type="RefSeq" id="XP_042918860.1">
    <property type="nucleotide sequence ID" value="XM_043069146.1"/>
</dbReference>
<keyword evidence="1" id="KW-0732">Signal</keyword>
<name>A0A2K3D5N2_CHLRE</name>
<accession>A0A2K3D5N2</accession>
<dbReference type="KEGG" id="cre:CHLRE_12g559054v5"/>
<dbReference type="InParanoid" id="A0A2K3D5N2"/>
<keyword evidence="3" id="KW-1185">Reference proteome</keyword>
<evidence type="ECO:0000313" key="3">
    <source>
        <dbReference type="Proteomes" id="UP000006906"/>
    </source>
</evidence>
<evidence type="ECO:0000256" key="1">
    <source>
        <dbReference type="SAM" id="SignalP"/>
    </source>
</evidence>
<proteinExistence type="predicted"/>
<dbReference type="EMBL" id="CM008973">
    <property type="protein sequence ID" value="PNW75827.1"/>
    <property type="molecule type" value="Genomic_DNA"/>
</dbReference>
<dbReference type="Gramene" id="PNW75827">
    <property type="protein sequence ID" value="PNW75827"/>
    <property type="gene ID" value="CHLRE_12g559054v5"/>
</dbReference>
<gene>
    <name evidence="2" type="ORF">CHLRE_12g559054v5</name>
</gene>
<evidence type="ECO:0000313" key="2">
    <source>
        <dbReference type="EMBL" id="PNW75827.1"/>
    </source>
</evidence>
<sequence length="62" mass="6764">MPLPTPWASALLTFLLFTKLDHLSVLACGRALPMSFGARPTQTALSHLYTEWKSPAADNTCC</sequence>
<protein>
    <submittedName>
        <fullName evidence="2">Uncharacterized protein</fullName>
    </submittedName>
</protein>
<reference evidence="2 3" key="1">
    <citation type="journal article" date="2007" name="Science">
        <title>The Chlamydomonas genome reveals the evolution of key animal and plant functions.</title>
        <authorList>
            <person name="Merchant S.S."/>
            <person name="Prochnik S.E."/>
            <person name="Vallon O."/>
            <person name="Harris E.H."/>
            <person name="Karpowicz S.J."/>
            <person name="Witman G.B."/>
            <person name="Terry A."/>
            <person name="Salamov A."/>
            <person name="Fritz-Laylin L.K."/>
            <person name="Marechal-Drouard L."/>
            <person name="Marshall W.F."/>
            <person name="Qu L.H."/>
            <person name="Nelson D.R."/>
            <person name="Sanderfoot A.A."/>
            <person name="Spalding M.H."/>
            <person name="Kapitonov V.V."/>
            <person name="Ren Q."/>
            <person name="Ferris P."/>
            <person name="Lindquist E."/>
            <person name="Shapiro H."/>
            <person name="Lucas S.M."/>
            <person name="Grimwood J."/>
            <person name="Schmutz J."/>
            <person name="Cardol P."/>
            <person name="Cerutti H."/>
            <person name="Chanfreau G."/>
            <person name="Chen C.L."/>
            <person name="Cognat V."/>
            <person name="Croft M.T."/>
            <person name="Dent R."/>
            <person name="Dutcher S."/>
            <person name="Fernandez E."/>
            <person name="Fukuzawa H."/>
            <person name="Gonzalez-Ballester D."/>
            <person name="Gonzalez-Halphen D."/>
            <person name="Hallmann A."/>
            <person name="Hanikenne M."/>
            <person name="Hippler M."/>
            <person name="Inwood W."/>
            <person name="Jabbari K."/>
            <person name="Kalanon M."/>
            <person name="Kuras R."/>
            <person name="Lefebvre P.A."/>
            <person name="Lemaire S.D."/>
            <person name="Lobanov A.V."/>
            <person name="Lohr M."/>
            <person name="Manuell A."/>
            <person name="Meier I."/>
            <person name="Mets L."/>
            <person name="Mittag M."/>
            <person name="Mittelmeier T."/>
            <person name="Moroney J.V."/>
            <person name="Moseley J."/>
            <person name="Napoli C."/>
            <person name="Nedelcu A.M."/>
            <person name="Niyogi K."/>
            <person name="Novoselov S.V."/>
            <person name="Paulsen I.T."/>
            <person name="Pazour G."/>
            <person name="Purton S."/>
            <person name="Ral J.P."/>
            <person name="Riano-Pachon D.M."/>
            <person name="Riekhof W."/>
            <person name="Rymarquis L."/>
            <person name="Schroda M."/>
            <person name="Stern D."/>
            <person name="Umen J."/>
            <person name="Willows R."/>
            <person name="Wilson N."/>
            <person name="Zimmer S.L."/>
            <person name="Allmer J."/>
            <person name="Balk J."/>
            <person name="Bisova K."/>
            <person name="Chen C.J."/>
            <person name="Elias M."/>
            <person name="Gendler K."/>
            <person name="Hauser C."/>
            <person name="Lamb M.R."/>
            <person name="Ledford H."/>
            <person name="Long J.C."/>
            <person name="Minagawa J."/>
            <person name="Page M.D."/>
            <person name="Pan J."/>
            <person name="Pootakham W."/>
            <person name="Roje S."/>
            <person name="Rose A."/>
            <person name="Stahlberg E."/>
            <person name="Terauchi A.M."/>
            <person name="Yang P."/>
            <person name="Ball S."/>
            <person name="Bowler C."/>
            <person name="Dieckmann C.L."/>
            <person name="Gladyshev V.N."/>
            <person name="Green P."/>
            <person name="Jorgensen R."/>
            <person name="Mayfield S."/>
            <person name="Mueller-Roeber B."/>
            <person name="Rajamani S."/>
            <person name="Sayre R.T."/>
            <person name="Brokstein P."/>
            <person name="Dubchak I."/>
            <person name="Goodstein D."/>
            <person name="Hornick L."/>
            <person name="Huang Y.W."/>
            <person name="Jhaveri J."/>
            <person name="Luo Y."/>
            <person name="Martinez D."/>
            <person name="Ngau W.C."/>
            <person name="Otillar B."/>
            <person name="Poliakov A."/>
            <person name="Porter A."/>
            <person name="Szajkowski L."/>
            <person name="Werner G."/>
            <person name="Zhou K."/>
            <person name="Grigoriev I.V."/>
            <person name="Rokhsar D.S."/>
            <person name="Grossman A.R."/>
        </authorList>
    </citation>
    <scope>NUCLEOTIDE SEQUENCE [LARGE SCALE GENOMIC DNA]</scope>
    <source>
        <strain evidence="3">CC-503</strain>
    </source>
</reference>
<dbReference type="GeneID" id="66055862"/>
<feature type="chain" id="PRO_5014449299" evidence="1">
    <location>
        <begin position="23"/>
        <end position="62"/>
    </location>
</feature>